<sequence>MGRRGRAEARGGCGGPVGEDFLSRGGAKAGEVPKRLGRTGCGWGLNLERKRQ</sequence>
<proteinExistence type="predicted"/>
<keyword evidence="3" id="KW-1185">Reference proteome</keyword>
<feature type="region of interest" description="Disordered" evidence="1">
    <location>
        <begin position="1"/>
        <end position="35"/>
    </location>
</feature>
<dbReference type="Proteomes" id="UP000269945">
    <property type="component" value="Unassembled WGS sequence"/>
</dbReference>
<comment type="caution">
    <text evidence="2">The sequence shown here is derived from an EMBL/GenBank/DDBJ whole genome shotgun (WGS) entry which is preliminary data.</text>
</comment>
<evidence type="ECO:0000313" key="3">
    <source>
        <dbReference type="Proteomes" id="UP000269945"/>
    </source>
</evidence>
<evidence type="ECO:0000256" key="1">
    <source>
        <dbReference type="SAM" id="MobiDB-lite"/>
    </source>
</evidence>
<dbReference type="AlphaFoldDB" id="A0A9X9M9K4"/>
<reference evidence="2 3" key="1">
    <citation type="submission" date="2018-10" db="EMBL/GenBank/DDBJ databases">
        <authorList>
            <person name="Ekblom R."/>
            <person name="Jareborg N."/>
        </authorList>
    </citation>
    <scope>NUCLEOTIDE SEQUENCE [LARGE SCALE GENOMIC DNA]</scope>
    <source>
        <tissue evidence="2">Muscle</tissue>
    </source>
</reference>
<dbReference type="EMBL" id="CYRY02044729">
    <property type="protein sequence ID" value="VCX39821.1"/>
    <property type="molecule type" value="Genomic_DNA"/>
</dbReference>
<name>A0A9X9M9K4_GULGU</name>
<gene>
    <name evidence="2" type="ORF">BN2614_LOCUS7</name>
</gene>
<evidence type="ECO:0000313" key="2">
    <source>
        <dbReference type="EMBL" id="VCX39821.1"/>
    </source>
</evidence>
<accession>A0A9X9M9K4</accession>
<organism evidence="2 3">
    <name type="scientific">Gulo gulo</name>
    <name type="common">Wolverine</name>
    <name type="synonym">Gluton</name>
    <dbReference type="NCBI Taxonomy" id="48420"/>
    <lineage>
        <taxon>Eukaryota</taxon>
        <taxon>Metazoa</taxon>
        <taxon>Chordata</taxon>
        <taxon>Craniata</taxon>
        <taxon>Vertebrata</taxon>
        <taxon>Euteleostomi</taxon>
        <taxon>Mammalia</taxon>
        <taxon>Eutheria</taxon>
        <taxon>Laurasiatheria</taxon>
        <taxon>Carnivora</taxon>
        <taxon>Caniformia</taxon>
        <taxon>Musteloidea</taxon>
        <taxon>Mustelidae</taxon>
        <taxon>Guloninae</taxon>
        <taxon>Gulo</taxon>
    </lineage>
</organism>
<protein>
    <submittedName>
        <fullName evidence="2">Uncharacterized protein</fullName>
    </submittedName>
</protein>